<protein>
    <submittedName>
        <fullName evidence="4">SMP-30/gluconolactonase/LRE family protein</fullName>
    </submittedName>
</protein>
<proteinExistence type="inferred from homology"/>
<dbReference type="EMBL" id="DSIY01000169">
    <property type="protein sequence ID" value="HEG91190.1"/>
    <property type="molecule type" value="Genomic_DNA"/>
</dbReference>
<dbReference type="Pfam" id="PF08450">
    <property type="entry name" value="SGL"/>
    <property type="match status" value="1"/>
</dbReference>
<dbReference type="InterPro" id="IPR013658">
    <property type="entry name" value="SGL"/>
</dbReference>
<comment type="caution">
    <text evidence="4">The sequence shown here is derived from an EMBL/GenBank/DDBJ whole genome shotgun (WGS) entry which is preliminary data.</text>
</comment>
<keyword evidence="2" id="KW-0862">Zinc</keyword>
<accession>A0A831TFR7</accession>
<organism evidence="4">
    <name type="scientific">Thermorudis peleae</name>
    <dbReference type="NCBI Taxonomy" id="1382356"/>
    <lineage>
        <taxon>Bacteria</taxon>
        <taxon>Pseudomonadati</taxon>
        <taxon>Thermomicrobiota</taxon>
        <taxon>Thermomicrobia</taxon>
        <taxon>Thermomicrobia incertae sedis</taxon>
        <taxon>Thermorudis</taxon>
    </lineage>
</organism>
<dbReference type="PRINTS" id="PR01790">
    <property type="entry name" value="SMP30FAMILY"/>
</dbReference>
<evidence type="ECO:0000256" key="1">
    <source>
        <dbReference type="ARBA" id="ARBA00008853"/>
    </source>
</evidence>
<dbReference type="GO" id="GO:0005509">
    <property type="term" value="F:calcium ion binding"/>
    <property type="evidence" value="ECO:0007669"/>
    <property type="project" value="TreeGrafter"/>
</dbReference>
<evidence type="ECO:0000259" key="3">
    <source>
        <dbReference type="Pfam" id="PF08450"/>
    </source>
</evidence>
<dbReference type="GO" id="GO:0019853">
    <property type="term" value="P:L-ascorbic acid biosynthetic process"/>
    <property type="evidence" value="ECO:0007669"/>
    <property type="project" value="TreeGrafter"/>
</dbReference>
<comment type="cofactor">
    <cofactor evidence="2">
        <name>Zn(2+)</name>
        <dbReference type="ChEBI" id="CHEBI:29105"/>
    </cofactor>
    <text evidence="2">Binds 1 divalent metal cation per subunit.</text>
</comment>
<feature type="binding site" evidence="2">
    <location>
        <position position="83"/>
    </location>
    <ligand>
        <name>substrate</name>
    </ligand>
</feature>
<dbReference type="Gene3D" id="2.120.10.30">
    <property type="entry name" value="TolB, C-terminal domain"/>
    <property type="match status" value="2"/>
</dbReference>
<evidence type="ECO:0000256" key="2">
    <source>
        <dbReference type="PIRSR" id="PIRSR605511-2"/>
    </source>
</evidence>
<dbReference type="InterPro" id="IPR005511">
    <property type="entry name" value="SMP-30"/>
</dbReference>
<dbReference type="GO" id="GO:0004341">
    <property type="term" value="F:gluconolactonase activity"/>
    <property type="evidence" value="ECO:0007669"/>
    <property type="project" value="TreeGrafter"/>
</dbReference>
<dbReference type="PANTHER" id="PTHR10907:SF47">
    <property type="entry name" value="REGUCALCIN"/>
    <property type="match status" value="1"/>
</dbReference>
<feature type="binding site" evidence="2">
    <location>
        <position position="127"/>
    </location>
    <ligand>
        <name>a divalent metal cation</name>
        <dbReference type="ChEBI" id="CHEBI:60240"/>
    </ligand>
</feature>
<evidence type="ECO:0000313" key="4">
    <source>
        <dbReference type="EMBL" id="HEG91190.1"/>
    </source>
</evidence>
<gene>
    <name evidence="4" type="ORF">ENP34_07075</name>
</gene>
<name>A0A831TFR7_9BACT</name>
<sequence>MWHPLEQCLYWLDIPMGKLFRFDPASGKHERVYEAGEAIGGFTVQADGSLLLFMARGAIKTWRAGQVTTIIAEIPEERHTRFNDVVADPAGRVYGGTMATADRPGRLYRVDLDGSLTVMLDAVGIPNGMDFTLDLTRMYFTDSASRAIYLFGWDDGALYRYTPSGEVDQRIEFPARKVSSVVFGGPDYRDLYVTTAGGDNKPVEGPGAGALFRLRPGIQGRPPFLSRIRL</sequence>
<keyword evidence="2" id="KW-0479">Metal-binding</keyword>
<reference evidence="4" key="1">
    <citation type="journal article" date="2020" name="mSystems">
        <title>Genome- and Community-Level Interaction Insights into Carbon Utilization and Element Cycling Functions of Hydrothermarchaeota in Hydrothermal Sediment.</title>
        <authorList>
            <person name="Zhou Z."/>
            <person name="Liu Y."/>
            <person name="Xu W."/>
            <person name="Pan J."/>
            <person name="Luo Z.H."/>
            <person name="Li M."/>
        </authorList>
    </citation>
    <scope>NUCLEOTIDE SEQUENCE [LARGE SCALE GENOMIC DNA]</scope>
    <source>
        <strain evidence="4">SpSt-210</strain>
    </source>
</reference>
<dbReference type="SUPFAM" id="SSF63829">
    <property type="entry name" value="Calcium-dependent phosphotriesterase"/>
    <property type="match status" value="1"/>
</dbReference>
<dbReference type="InterPro" id="IPR011042">
    <property type="entry name" value="6-blade_b-propeller_TolB-like"/>
</dbReference>
<dbReference type="AlphaFoldDB" id="A0A831TFR7"/>
<dbReference type="PANTHER" id="PTHR10907">
    <property type="entry name" value="REGUCALCIN"/>
    <property type="match status" value="1"/>
</dbReference>
<feature type="binding site" evidence="2">
    <location>
        <position position="81"/>
    </location>
    <ligand>
        <name>substrate</name>
    </ligand>
</feature>
<comment type="similarity">
    <text evidence="1">Belongs to the SMP-30/CGR1 family.</text>
</comment>
<feature type="domain" description="SMP-30/Gluconolactonase/LRE-like region" evidence="3">
    <location>
        <begin position="1"/>
        <end position="155"/>
    </location>
</feature>